<keyword evidence="1" id="KW-0472">Membrane</keyword>
<evidence type="ECO:0000313" key="2">
    <source>
        <dbReference type="EMBL" id="MUK87814.1"/>
    </source>
</evidence>
<protein>
    <recommendedName>
        <fullName evidence="4">PH domain-containing protein</fullName>
    </recommendedName>
</protein>
<keyword evidence="1" id="KW-1133">Transmembrane helix</keyword>
<organism evidence="2 3">
    <name type="scientific">Ornithinibacillus caprae</name>
    <dbReference type="NCBI Taxonomy" id="2678566"/>
    <lineage>
        <taxon>Bacteria</taxon>
        <taxon>Bacillati</taxon>
        <taxon>Bacillota</taxon>
        <taxon>Bacilli</taxon>
        <taxon>Bacillales</taxon>
        <taxon>Bacillaceae</taxon>
        <taxon>Ornithinibacillus</taxon>
    </lineage>
</organism>
<accession>A0A6N8FHT7</accession>
<sequence>MVYNITPGRLSIFNAIFVLLLWHVLSENFGRSLLIPILVLLIAVGIASIRFKFKIMDEQLVYEILYFSKSIIKKEIYPSQIIQLKFIRVGWAKKAAIIEIDKGINIRLAVLEPPTAYEHLLKFAEKHDISILKTRDYLILEKMK</sequence>
<keyword evidence="3" id="KW-1185">Reference proteome</keyword>
<dbReference type="RefSeq" id="WP_155667706.1">
    <property type="nucleotide sequence ID" value="NZ_WOCA01000003.1"/>
</dbReference>
<reference evidence="2 3" key="1">
    <citation type="submission" date="2019-11" db="EMBL/GenBank/DDBJ databases">
        <authorList>
            <person name="Li X."/>
        </authorList>
    </citation>
    <scope>NUCLEOTIDE SEQUENCE [LARGE SCALE GENOMIC DNA]</scope>
    <source>
        <strain evidence="2 3">L9</strain>
    </source>
</reference>
<evidence type="ECO:0008006" key="4">
    <source>
        <dbReference type="Google" id="ProtNLM"/>
    </source>
</evidence>
<feature type="transmembrane region" description="Helical" evidence="1">
    <location>
        <begin position="31"/>
        <end position="49"/>
    </location>
</feature>
<dbReference type="EMBL" id="WOCA01000003">
    <property type="protein sequence ID" value="MUK87814.1"/>
    <property type="molecule type" value="Genomic_DNA"/>
</dbReference>
<comment type="caution">
    <text evidence="2">The sequence shown here is derived from an EMBL/GenBank/DDBJ whole genome shotgun (WGS) entry which is preliminary data.</text>
</comment>
<dbReference type="AlphaFoldDB" id="A0A6N8FHT7"/>
<gene>
    <name evidence="2" type="ORF">GMD78_05285</name>
</gene>
<feature type="transmembrane region" description="Helical" evidence="1">
    <location>
        <begin position="7"/>
        <end position="25"/>
    </location>
</feature>
<proteinExistence type="predicted"/>
<evidence type="ECO:0000313" key="3">
    <source>
        <dbReference type="Proteomes" id="UP000469125"/>
    </source>
</evidence>
<keyword evidence="1" id="KW-0812">Transmembrane</keyword>
<dbReference type="Proteomes" id="UP000469125">
    <property type="component" value="Unassembled WGS sequence"/>
</dbReference>
<evidence type="ECO:0000256" key="1">
    <source>
        <dbReference type="SAM" id="Phobius"/>
    </source>
</evidence>
<name>A0A6N8FHT7_9BACI</name>